<sequence length="194" mass="20723">MKSPASITITEVSVGEALGPIEYDERGPGPGVDQGGLGMTRGDRVDMKLSLAMPREALSVPVIRRVVGDALRGLGVAEDCVADVLVAASEACTNVVQHARAGAEFEVAGWVDHGSCVLRIKDWGRGPRRPAPRTELGDLSESGRGIRIMRALVDDLSIDAGPDRGTVVHLRKRLTWQDGALVRRLERQLARSAG</sequence>
<dbReference type="Gene3D" id="3.30.565.10">
    <property type="entry name" value="Histidine kinase-like ATPase, C-terminal domain"/>
    <property type="match status" value="1"/>
</dbReference>
<evidence type="ECO:0000259" key="2">
    <source>
        <dbReference type="Pfam" id="PF13581"/>
    </source>
</evidence>
<dbReference type="PANTHER" id="PTHR35526:SF3">
    <property type="entry name" value="ANTI-SIGMA-F FACTOR RSBW"/>
    <property type="match status" value="1"/>
</dbReference>
<dbReference type="Proteomes" id="UP001500266">
    <property type="component" value="Unassembled WGS sequence"/>
</dbReference>
<dbReference type="SUPFAM" id="SSF55874">
    <property type="entry name" value="ATPase domain of HSP90 chaperone/DNA topoisomerase II/histidine kinase"/>
    <property type="match status" value="1"/>
</dbReference>
<dbReference type="EMBL" id="BAABDO010000008">
    <property type="protein sequence ID" value="GAA4131228.1"/>
    <property type="molecule type" value="Genomic_DNA"/>
</dbReference>
<keyword evidence="1" id="KW-0808">Transferase</keyword>
<dbReference type="InterPro" id="IPR050267">
    <property type="entry name" value="Anti-sigma-factor_SerPK"/>
</dbReference>
<keyword evidence="1" id="KW-0723">Serine/threonine-protein kinase</keyword>
<organism evidence="3 4">
    <name type="scientific">Actinomadura keratinilytica</name>
    <dbReference type="NCBI Taxonomy" id="547461"/>
    <lineage>
        <taxon>Bacteria</taxon>
        <taxon>Bacillati</taxon>
        <taxon>Actinomycetota</taxon>
        <taxon>Actinomycetes</taxon>
        <taxon>Streptosporangiales</taxon>
        <taxon>Thermomonosporaceae</taxon>
        <taxon>Actinomadura</taxon>
    </lineage>
</organism>
<accession>A0ABP7Y8C4</accession>
<evidence type="ECO:0000256" key="1">
    <source>
        <dbReference type="ARBA" id="ARBA00022527"/>
    </source>
</evidence>
<dbReference type="InterPro" id="IPR003594">
    <property type="entry name" value="HATPase_dom"/>
</dbReference>
<comment type="caution">
    <text evidence="3">The sequence shown here is derived from an EMBL/GenBank/DDBJ whole genome shotgun (WGS) entry which is preliminary data.</text>
</comment>
<dbReference type="PANTHER" id="PTHR35526">
    <property type="entry name" value="ANTI-SIGMA-F FACTOR RSBW-RELATED"/>
    <property type="match status" value="1"/>
</dbReference>
<feature type="domain" description="Histidine kinase/HSP90-like ATPase" evidence="2">
    <location>
        <begin position="58"/>
        <end position="172"/>
    </location>
</feature>
<keyword evidence="4" id="KW-1185">Reference proteome</keyword>
<name>A0ABP7Y8C4_9ACTN</name>
<reference evidence="4" key="1">
    <citation type="journal article" date="2019" name="Int. J. Syst. Evol. Microbiol.">
        <title>The Global Catalogue of Microorganisms (GCM) 10K type strain sequencing project: providing services to taxonomists for standard genome sequencing and annotation.</title>
        <authorList>
            <consortium name="The Broad Institute Genomics Platform"/>
            <consortium name="The Broad Institute Genome Sequencing Center for Infectious Disease"/>
            <person name="Wu L."/>
            <person name="Ma J."/>
        </authorList>
    </citation>
    <scope>NUCLEOTIDE SEQUENCE [LARGE SCALE GENOMIC DNA]</scope>
    <source>
        <strain evidence="4">JCM 17316</strain>
    </source>
</reference>
<evidence type="ECO:0000313" key="4">
    <source>
        <dbReference type="Proteomes" id="UP001500266"/>
    </source>
</evidence>
<dbReference type="Pfam" id="PF13581">
    <property type="entry name" value="HATPase_c_2"/>
    <property type="match status" value="1"/>
</dbReference>
<proteinExistence type="predicted"/>
<dbReference type="CDD" id="cd16936">
    <property type="entry name" value="HATPase_RsbW-like"/>
    <property type="match status" value="1"/>
</dbReference>
<gene>
    <name evidence="3" type="ORF">GCM10022416_09750</name>
</gene>
<protein>
    <recommendedName>
        <fullName evidence="2">Histidine kinase/HSP90-like ATPase domain-containing protein</fullName>
    </recommendedName>
</protein>
<evidence type="ECO:0000313" key="3">
    <source>
        <dbReference type="EMBL" id="GAA4131228.1"/>
    </source>
</evidence>
<keyword evidence="1" id="KW-0418">Kinase</keyword>
<dbReference type="InterPro" id="IPR036890">
    <property type="entry name" value="HATPase_C_sf"/>
</dbReference>